<accession>A0A816JX48</accession>
<sequence>MGRSSADEQVESLKKAMASINVADLTQDELKYLVNKLLKFDGNKLLKFEEKLAEESSLFVFLQERKSITEYMIRVEDSEGCSFR</sequence>
<reference evidence="1" key="1">
    <citation type="submission" date="2021-01" db="EMBL/GenBank/DDBJ databases">
        <authorList>
            <consortium name="Genoscope - CEA"/>
            <person name="William W."/>
        </authorList>
    </citation>
    <scope>NUCLEOTIDE SEQUENCE</scope>
</reference>
<proteinExistence type="predicted"/>
<protein>
    <submittedName>
        <fullName evidence="1">(rape) hypothetical protein</fullName>
    </submittedName>
</protein>
<organism evidence="1">
    <name type="scientific">Brassica napus</name>
    <name type="common">Rape</name>
    <dbReference type="NCBI Taxonomy" id="3708"/>
    <lineage>
        <taxon>Eukaryota</taxon>
        <taxon>Viridiplantae</taxon>
        <taxon>Streptophyta</taxon>
        <taxon>Embryophyta</taxon>
        <taxon>Tracheophyta</taxon>
        <taxon>Spermatophyta</taxon>
        <taxon>Magnoliopsida</taxon>
        <taxon>eudicotyledons</taxon>
        <taxon>Gunneridae</taxon>
        <taxon>Pentapetalae</taxon>
        <taxon>rosids</taxon>
        <taxon>malvids</taxon>
        <taxon>Brassicales</taxon>
        <taxon>Brassicaceae</taxon>
        <taxon>Brassiceae</taxon>
        <taxon>Brassica</taxon>
    </lineage>
</organism>
<dbReference type="AlphaFoldDB" id="A0A816JX48"/>
<evidence type="ECO:0000313" key="1">
    <source>
        <dbReference type="EMBL" id="CAF1867409.1"/>
    </source>
</evidence>
<name>A0A816JX48_BRANA</name>
<gene>
    <name evidence="1" type="ORF">DARMORV10_C04P64460.1</name>
</gene>
<dbReference type="Proteomes" id="UP001295469">
    <property type="component" value="Chromosome C04"/>
</dbReference>
<dbReference type="EMBL" id="HG994368">
    <property type="protein sequence ID" value="CAF1867409.1"/>
    <property type="molecule type" value="Genomic_DNA"/>
</dbReference>